<evidence type="ECO:0000256" key="5">
    <source>
        <dbReference type="SAM" id="Phobius"/>
    </source>
</evidence>
<proteinExistence type="predicted"/>
<feature type="disulfide bond" evidence="4">
    <location>
        <begin position="298"/>
        <end position="308"/>
    </location>
</feature>
<evidence type="ECO:0000256" key="2">
    <source>
        <dbReference type="ARBA" id="ARBA00022737"/>
    </source>
</evidence>
<dbReference type="SMART" id="SM00181">
    <property type="entry name" value="EGF"/>
    <property type="match status" value="3"/>
</dbReference>
<keyword evidence="5" id="KW-1133">Transmembrane helix</keyword>
<feature type="domain" description="EGF-like" evidence="6">
    <location>
        <begin position="380"/>
        <end position="417"/>
    </location>
</feature>
<organism evidence="7 8">
    <name type="scientific">Brachionus calyciflorus</name>
    <dbReference type="NCBI Taxonomy" id="104777"/>
    <lineage>
        <taxon>Eukaryota</taxon>
        <taxon>Metazoa</taxon>
        <taxon>Spiralia</taxon>
        <taxon>Gnathifera</taxon>
        <taxon>Rotifera</taxon>
        <taxon>Eurotatoria</taxon>
        <taxon>Monogononta</taxon>
        <taxon>Pseudotrocha</taxon>
        <taxon>Ploima</taxon>
        <taxon>Brachionidae</taxon>
        <taxon>Brachionus</taxon>
    </lineage>
</organism>
<feature type="disulfide bond" evidence="4">
    <location>
        <begin position="368"/>
        <end position="377"/>
    </location>
</feature>
<protein>
    <recommendedName>
        <fullName evidence="6">EGF-like domain-containing protein</fullName>
    </recommendedName>
</protein>
<dbReference type="EMBL" id="CAJNOC010006901">
    <property type="protein sequence ID" value="CAF1088212.1"/>
    <property type="molecule type" value="Genomic_DNA"/>
</dbReference>
<dbReference type="InterPro" id="IPR000742">
    <property type="entry name" value="EGF"/>
</dbReference>
<evidence type="ECO:0000313" key="7">
    <source>
        <dbReference type="EMBL" id="CAF1088212.1"/>
    </source>
</evidence>
<feature type="domain" description="EGF-like" evidence="6">
    <location>
        <begin position="331"/>
        <end position="378"/>
    </location>
</feature>
<keyword evidence="3 4" id="KW-1015">Disulfide bond</keyword>
<evidence type="ECO:0000256" key="4">
    <source>
        <dbReference type="PROSITE-ProRule" id="PRU00076"/>
    </source>
</evidence>
<feature type="non-terminal residue" evidence="7">
    <location>
        <position position="1"/>
    </location>
</feature>
<dbReference type="Proteomes" id="UP000663879">
    <property type="component" value="Unassembled WGS sequence"/>
</dbReference>
<dbReference type="AlphaFoldDB" id="A0A814N8B6"/>
<accession>A0A814N8B6</accession>
<dbReference type="OrthoDB" id="2019572at2759"/>
<evidence type="ECO:0000313" key="8">
    <source>
        <dbReference type="Proteomes" id="UP000663879"/>
    </source>
</evidence>
<keyword evidence="2" id="KW-0677">Repeat</keyword>
<comment type="caution">
    <text evidence="4">Lacks conserved residue(s) required for the propagation of feature annotation.</text>
</comment>
<feature type="disulfide bond" evidence="4">
    <location>
        <begin position="407"/>
        <end position="416"/>
    </location>
</feature>
<keyword evidence="5" id="KW-0472">Membrane</keyword>
<keyword evidence="8" id="KW-1185">Reference proteome</keyword>
<sequence>GLFNSTDKNQTECIMFCRSRNLPRSIISNKTCFCSSNTYEIIGLDYSNALCNFDSDFLGGGSEYYLKINVSFELNDISISKCSTLCDLSSSKYIALMNNKCFCLYSSLKETLFVKSSVCEEQSSRDFNYIDNDLNNYSRMDQYIINEMPYFEQNNGINADQMDGCYNISTGQMITDATLEISECINLCSNLNYMYAGIMKNLFLCGNKFNYSSFNDSCYKIYKIFKNENFEKTTKTDETTSESLLSTNNIENIIEKISYSTKTDQTTSQKSLKEDFKLLNDEEVIDFVSSVDYDITGCLSNCSNQGNCKLINQKFQCSCDQHHYGSSCNIARKYCKVEKKCLNSGTCIDLIKYNTELKSYDYDYKCICSENFYGSNCENEVDLCSNLTCSSNGECVLSSLHEPKCKCFQLYSGENCEIKSLSLIVIQNVRITSSVIAIIIIILLFLYIIANDLILINFVCFKPKNHYINQKNKDIIYKYEYKSS</sequence>
<dbReference type="Pfam" id="PF00008">
    <property type="entry name" value="EGF"/>
    <property type="match status" value="1"/>
</dbReference>
<feature type="domain" description="EGF-like" evidence="6">
    <location>
        <begin position="294"/>
        <end position="329"/>
    </location>
</feature>
<comment type="caution">
    <text evidence="7">The sequence shown here is derived from an EMBL/GenBank/DDBJ whole genome shotgun (WGS) entry which is preliminary data.</text>
</comment>
<dbReference type="PANTHER" id="PTHR24049">
    <property type="entry name" value="CRUMBS FAMILY MEMBER"/>
    <property type="match status" value="1"/>
</dbReference>
<name>A0A814N8B6_9BILA</name>
<dbReference type="SUPFAM" id="SSF57196">
    <property type="entry name" value="EGF/Laminin"/>
    <property type="match status" value="2"/>
</dbReference>
<dbReference type="PROSITE" id="PS50026">
    <property type="entry name" value="EGF_3"/>
    <property type="match status" value="3"/>
</dbReference>
<evidence type="ECO:0000259" key="6">
    <source>
        <dbReference type="PROSITE" id="PS50026"/>
    </source>
</evidence>
<evidence type="ECO:0000256" key="1">
    <source>
        <dbReference type="ARBA" id="ARBA00022536"/>
    </source>
</evidence>
<keyword evidence="5" id="KW-0812">Transmembrane</keyword>
<gene>
    <name evidence="7" type="ORF">OXX778_LOCUS20533</name>
</gene>
<keyword evidence="1 4" id="KW-0245">EGF-like domain</keyword>
<dbReference type="InterPro" id="IPR051022">
    <property type="entry name" value="Notch_Cell-Fate_Det"/>
</dbReference>
<feature type="transmembrane region" description="Helical" evidence="5">
    <location>
        <begin position="435"/>
        <end position="461"/>
    </location>
</feature>
<evidence type="ECO:0000256" key="3">
    <source>
        <dbReference type="ARBA" id="ARBA00023157"/>
    </source>
</evidence>
<reference evidence="7" key="1">
    <citation type="submission" date="2021-02" db="EMBL/GenBank/DDBJ databases">
        <authorList>
            <person name="Nowell W R."/>
        </authorList>
    </citation>
    <scope>NUCLEOTIDE SEQUENCE</scope>
    <source>
        <strain evidence="7">Ploen Becks lab</strain>
    </source>
</reference>
<dbReference type="Gene3D" id="2.10.25.10">
    <property type="entry name" value="Laminin"/>
    <property type="match status" value="2"/>
</dbReference>
<dbReference type="PROSITE" id="PS00022">
    <property type="entry name" value="EGF_1"/>
    <property type="match status" value="3"/>
</dbReference>
<feature type="disulfide bond" evidence="4">
    <location>
        <begin position="319"/>
        <end position="328"/>
    </location>
</feature>